<evidence type="ECO:0000256" key="1">
    <source>
        <dbReference type="SAM" id="MobiDB-lite"/>
    </source>
</evidence>
<feature type="region of interest" description="Disordered" evidence="1">
    <location>
        <begin position="1"/>
        <end position="20"/>
    </location>
</feature>
<accession>A0ABV5D0G6</accession>
<dbReference type="RefSeq" id="WP_375736731.1">
    <property type="nucleotide sequence ID" value="NZ_JBCGDC010000166.1"/>
</dbReference>
<dbReference type="Proteomes" id="UP001582793">
    <property type="component" value="Unassembled WGS sequence"/>
</dbReference>
<dbReference type="EMBL" id="JBCGDC010000166">
    <property type="protein sequence ID" value="MFB6397760.1"/>
    <property type="molecule type" value="Genomic_DNA"/>
</dbReference>
<name>A0ABV5D0G6_9ACTN</name>
<sequence length="111" mass="11423">MSQVRILPGAPTRGPDQQEAGQGFDVYLCSFESPPENARQQIEVVRGNVLGGVPELGCGVLGAGLLIDQGGFSSGDRVGHRVLGFVFGGRDVSEVLTNSTHKNGVGGDTGA</sequence>
<feature type="non-terminal residue" evidence="2">
    <location>
        <position position="111"/>
    </location>
</feature>
<evidence type="ECO:0000313" key="2">
    <source>
        <dbReference type="EMBL" id="MFB6397760.1"/>
    </source>
</evidence>
<organism evidence="2 3">
    <name type="scientific">Polymorphospora lycopeni</name>
    <dbReference type="NCBI Taxonomy" id="3140240"/>
    <lineage>
        <taxon>Bacteria</taxon>
        <taxon>Bacillati</taxon>
        <taxon>Actinomycetota</taxon>
        <taxon>Actinomycetes</taxon>
        <taxon>Micromonosporales</taxon>
        <taxon>Micromonosporaceae</taxon>
        <taxon>Polymorphospora</taxon>
    </lineage>
</organism>
<gene>
    <name evidence="2" type="ORF">AAFH96_32410</name>
</gene>
<comment type="caution">
    <text evidence="2">The sequence shown here is derived from an EMBL/GenBank/DDBJ whole genome shotgun (WGS) entry which is preliminary data.</text>
</comment>
<protein>
    <submittedName>
        <fullName evidence="2">Uncharacterized protein</fullName>
    </submittedName>
</protein>
<keyword evidence="3" id="KW-1185">Reference proteome</keyword>
<evidence type="ECO:0000313" key="3">
    <source>
        <dbReference type="Proteomes" id="UP001582793"/>
    </source>
</evidence>
<reference evidence="2 3" key="1">
    <citation type="submission" date="2024-04" db="EMBL/GenBank/DDBJ databases">
        <title>Polymorphospora sp. isolated from Baiyangdian Lake in Xiong'an New Area.</title>
        <authorList>
            <person name="Zhang X."/>
            <person name="Liu J."/>
        </authorList>
    </citation>
    <scope>NUCLEOTIDE SEQUENCE [LARGE SCALE GENOMIC DNA]</scope>
    <source>
        <strain evidence="2 3">2-325</strain>
    </source>
</reference>
<proteinExistence type="predicted"/>